<dbReference type="GO" id="GO:0098542">
    <property type="term" value="P:defense response to other organism"/>
    <property type="evidence" value="ECO:0007669"/>
    <property type="project" value="InterPro"/>
</dbReference>
<dbReference type="PANTHER" id="PTHR31234:SF72">
    <property type="entry name" value="NDR1_HIN1-LIKE PROTEIN 6"/>
    <property type="match status" value="1"/>
</dbReference>
<evidence type="ECO:0000256" key="1">
    <source>
        <dbReference type="ARBA" id="ARBA00004370"/>
    </source>
</evidence>
<evidence type="ECO:0000313" key="4">
    <source>
        <dbReference type="Proteomes" id="UP000886885"/>
    </source>
</evidence>
<keyword evidence="4" id="KW-1185">Reference proteome</keyword>
<dbReference type="GO" id="GO:0005886">
    <property type="term" value="C:plasma membrane"/>
    <property type="evidence" value="ECO:0007669"/>
    <property type="project" value="TreeGrafter"/>
</dbReference>
<reference evidence="3" key="1">
    <citation type="journal article" date="2020" name="bioRxiv">
        <title>Hybrid origin of Populus tomentosa Carr. identified through genome sequencing and phylogenomic analysis.</title>
        <authorList>
            <person name="An X."/>
            <person name="Gao K."/>
            <person name="Chen Z."/>
            <person name="Li J."/>
            <person name="Yang X."/>
            <person name="Yang X."/>
            <person name="Zhou J."/>
            <person name="Guo T."/>
            <person name="Zhao T."/>
            <person name="Huang S."/>
            <person name="Miao D."/>
            <person name="Khan W.U."/>
            <person name="Rao P."/>
            <person name="Ye M."/>
            <person name="Lei B."/>
            <person name="Liao W."/>
            <person name="Wang J."/>
            <person name="Ji L."/>
            <person name="Li Y."/>
            <person name="Guo B."/>
            <person name="Mustafa N.S."/>
            <person name="Li S."/>
            <person name="Yun Q."/>
            <person name="Keller S.R."/>
            <person name="Mao J."/>
            <person name="Zhang R."/>
            <person name="Strauss S.H."/>
        </authorList>
    </citation>
    <scope>NUCLEOTIDE SEQUENCE</scope>
    <source>
        <strain evidence="3">GM15</strain>
        <tissue evidence="3">Leaf</tissue>
    </source>
</reference>
<dbReference type="EMBL" id="JAAWWB010000037">
    <property type="protein sequence ID" value="KAG6738930.1"/>
    <property type="molecule type" value="Genomic_DNA"/>
</dbReference>
<gene>
    <name evidence="3" type="ORF">POTOM_058554</name>
</gene>
<accession>A0A8X7XVZ0</accession>
<proteinExistence type="predicted"/>
<dbReference type="PANTHER" id="PTHR31234">
    <property type="entry name" value="LATE EMBRYOGENESIS ABUNDANT (LEA) HYDROXYPROLINE-RICH GLYCOPROTEIN FAMILY"/>
    <property type="match status" value="1"/>
</dbReference>
<dbReference type="Proteomes" id="UP000886885">
    <property type="component" value="Chromosome 19A"/>
</dbReference>
<name>A0A8X7XVZ0_POPTO</name>
<comment type="caution">
    <text evidence="3">The sequence shown here is derived from an EMBL/GenBank/DDBJ whole genome shotgun (WGS) entry which is preliminary data.</text>
</comment>
<keyword evidence="2" id="KW-0472">Membrane</keyword>
<organism evidence="3 4">
    <name type="scientific">Populus tomentosa</name>
    <name type="common">Chinese white poplar</name>
    <dbReference type="NCBI Taxonomy" id="118781"/>
    <lineage>
        <taxon>Eukaryota</taxon>
        <taxon>Viridiplantae</taxon>
        <taxon>Streptophyta</taxon>
        <taxon>Embryophyta</taxon>
        <taxon>Tracheophyta</taxon>
        <taxon>Spermatophyta</taxon>
        <taxon>Magnoliopsida</taxon>
        <taxon>eudicotyledons</taxon>
        <taxon>Gunneridae</taxon>
        <taxon>Pentapetalae</taxon>
        <taxon>rosids</taxon>
        <taxon>fabids</taxon>
        <taxon>Malpighiales</taxon>
        <taxon>Salicaceae</taxon>
        <taxon>Saliceae</taxon>
        <taxon>Populus</taxon>
    </lineage>
</organism>
<sequence>MNTTTTLVHDTITKTFSSGLKGYQPLDRYDALHGDDLHDMGYRSARAKKRQVFLKSYRLASRTELRRRRSRSLKLKKVVVKVRMALLSAVSFMRGNALKSCNSKSSISASSPMQLSRSSVQNSWSNLQHQENFFRYVDWSWTFQSVISFGWVHPSDVEAAMETAPAYPSKYVMLNNNNSSSVRPPPQRRNIPSLLGVLYVTLDPKMPQYNIESFEVNAFNMAPDFSLYTEFVVVVKANNPNKEIAFTYGKDSSVVVAYSDSTLCSGKIPAFHQPFENTTMIRVVLTGKSEFGSGLQEALMDNRETGRIPLLVIVKAPISVMVKSLALRQVIVNVNCSLVVDNLAPNKTVRILSSTYTYAFEEMKSEEFVLQALLCRLLIIKQVYVKQL</sequence>
<dbReference type="InterPro" id="IPR044839">
    <property type="entry name" value="NDR1-like"/>
</dbReference>
<protein>
    <recommendedName>
        <fullName evidence="5">Late embryogenesis abundant protein LEA-2 subgroup domain-containing protein</fullName>
    </recommendedName>
</protein>
<evidence type="ECO:0008006" key="5">
    <source>
        <dbReference type="Google" id="ProtNLM"/>
    </source>
</evidence>
<dbReference type="OrthoDB" id="778052at2759"/>
<evidence type="ECO:0000313" key="3">
    <source>
        <dbReference type="EMBL" id="KAG6738930.1"/>
    </source>
</evidence>
<dbReference type="AlphaFoldDB" id="A0A8X7XVZ0"/>
<evidence type="ECO:0000256" key="2">
    <source>
        <dbReference type="ARBA" id="ARBA00023136"/>
    </source>
</evidence>
<comment type="subcellular location">
    <subcellularLocation>
        <location evidence="1">Membrane</location>
    </subcellularLocation>
</comment>